<feature type="domain" description="CATSPERG N-terminal" evidence="2">
    <location>
        <begin position="39"/>
        <end position="106"/>
    </location>
</feature>
<keyword evidence="1" id="KW-0732">Signal</keyword>
<evidence type="ECO:0000259" key="2">
    <source>
        <dbReference type="Pfam" id="PF22840"/>
    </source>
</evidence>
<dbReference type="GeneTree" id="ENSGT00390000014139"/>
<evidence type="ECO:0000313" key="3">
    <source>
        <dbReference type="Ensembl" id="ENSMSIP00000004668.1"/>
    </source>
</evidence>
<dbReference type="GO" id="GO:0097228">
    <property type="term" value="C:sperm principal piece"/>
    <property type="evidence" value="ECO:0007669"/>
    <property type="project" value="InterPro"/>
</dbReference>
<dbReference type="AlphaFoldDB" id="A0A8C6GDK5"/>
<protein>
    <recommendedName>
        <fullName evidence="2">CATSPERG N-terminal domain-containing protein</fullName>
    </recommendedName>
</protein>
<keyword evidence="4" id="KW-1185">Reference proteome</keyword>
<evidence type="ECO:0000313" key="4">
    <source>
        <dbReference type="Proteomes" id="UP000694415"/>
    </source>
</evidence>
<dbReference type="PANTHER" id="PTHR14327:SF1">
    <property type="entry name" value="CATION CHANNEL SPERM-ASSOCIATED AUXILIARY SUBUNIT GAMMA"/>
    <property type="match status" value="1"/>
</dbReference>
<dbReference type="InterPro" id="IPR028246">
    <property type="entry name" value="CATSPERG"/>
</dbReference>
<dbReference type="GO" id="GO:0036128">
    <property type="term" value="C:CatSper complex"/>
    <property type="evidence" value="ECO:0007669"/>
    <property type="project" value="InterPro"/>
</dbReference>
<dbReference type="PANTHER" id="PTHR14327">
    <property type="entry name" value="CATION CHANNEL SPERM-ASSOCIATED PROTEIN SUBUNIT GAMMA"/>
    <property type="match status" value="1"/>
</dbReference>
<evidence type="ECO:0000256" key="1">
    <source>
        <dbReference type="SAM" id="SignalP"/>
    </source>
</evidence>
<proteinExistence type="predicted"/>
<sequence length="137" mass="15927">MSPVSPVWPRKPNLWAFWVLRLVLLLSLKSWAEDALQHCTWLLVLNKFEKVGLHLSKDRFQDHEPIDTVAKVFQKLTDSPIDPSENYLSFPYYLQINFSCPGQVRVYSMSRLISVSLQFPIFSSVFSIQFNSSLHQP</sequence>
<feature type="chain" id="PRO_5034699454" description="CATSPERG N-terminal domain-containing protein" evidence="1">
    <location>
        <begin position="33"/>
        <end position="137"/>
    </location>
</feature>
<dbReference type="Pfam" id="PF22840">
    <property type="entry name" value="CATSPERG_NTD"/>
    <property type="match status" value="1"/>
</dbReference>
<feature type="signal peptide" evidence="1">
    <location>
        <begin position="1"/>
        <end position="32"/>
    </location>
</feature>
<reference evidence="3" key="2">
    <citation type="submission" date="2025-09" db="UniProtKB">
        <authorList>
            <consortium name="Ensembl"/>
        </authorList>
    </citation>
    <scope>IDENTIFICATION</scope>
</reference>
<dbReference type="InterPro" id="IPR053872">
    <property type="entry name" value="CATSPERG_N"/>
</dbReference>
<dbReference type="Proteomes" id="UP000694415">
    <property type="component" value="Unplaced"/>
</dbReference>
<reference evidence="3" key="1">
    <citation type="submission" date="2025-08" db="UniProtKB">
        <authorList>
            <consortium name="Ensembl"/>
        </authorList>
    </citation>
    <scope>IDENTIFICATION</scope>
</reference>
<dbReference type="Ensembl" id="ENSMSIT00000005934.1">
    <property type="protein sequence ID" value="ENSMSIP00000004668.1"/>
    <property type="gene ID" value="ENSMSIG00000004282.1"/>
</dbReference>
<accession>A0A8C6GDK5</accession>
<organism evidence="3 4">
    <name type="scientific">Mus spicilegus</name>
    <name type="common">Mound-building mouse</name>
    <dbReference type="NCBI Taxonomy" id="10103"/>
    <lineage>
        <taxon>Eukaryota</taxon>
        <taxon>Metazoa</taxon>
        <taxon>Chordata</taxon>
        <taxon>Craniata</taxon>
        <taxon>Vertebrata</taxon>
        <taxon>Euteleostomi</taxon>
        <taxon>Mammalia</taxon>
        <taxon>Eutheria</taxon>
        <taxon>Euarchontoglires</taxon>
        <taxon>Glires</taxon>
        <taxon>Rodentia</taxon>
        <taxon>Myomorpha</taxon>
        <taxon>Muroidea</taxon>
        <taxon>Muridae</taxon>
        <taxon>Murinae</taxon>
        <taxon>Mus</taxon>
        <taxon>Mus</taxon>
    </lineage>
</organism>
<name>A0A8C6GDK5_MUSSI</name>